<gene>
    <name evidence="1" type="ORF">ACFQDL_31715</name>
</gene>
<reference evidence="2" key="1">
    <citation type="journal article" date="2019" name="Int. J. Syst. Evol. Microbiol.">
        <title>The Global Catalogue of Microorganisms (GCM) 10K type strain sequencing project: providing services to taxonomists for standard genome sequencing and annotation.</title>
        <authorList>
            <consortium name="The Broad Institute Genomics Platform"/>
            <consortium name="The Broad Institute Genome Sequencing Center for Infectious Disease"/>
            <person name="Wu L."/>
            <person name="Ma J."/>
        </authorList>
    </citation>
    <scope>NUCLEOTIDE SEQUENCE [LARGE SCALE GENOMIC DNA]</scope>
    <source>
        <strain evidence="2">NBRC 111756</strain>
    </source>
</reference>
<evidence type="ECO:0000313" key="2">
    <source>
        <dbReference type="Proteomes" id="UP001596422"/>
    </source>
</evidence>
<accession>A0ABW2A9D9</accession>
<dbReference type="EMBL" id="JBHSWE010000002">
    <property type="protein sequence ID" value="MFC6674165.1"/>
    <property type="molecule type" value="Genomic_DNA"/>
</dbReference>
<comment type="caution">
    <text evidence="1">The sequence shown here is derived from an EMBL/GenBank/DDBJ whole genome shotgun (WGS) entry which is preliminary data.</text>
</comment>
<evidence type="ECO:0000313" key="1">
    <source>
        <dbReference type="EMBL" id="MFC6674165.1"/>
    </source>
</evidence>
<dbReference type="RefSeq" id="WP_379913876.1">
    <property type="nucleotide sequence ID" value="NZ_JBHSWE010000002.1"/>
</dbReference>
<organism evidence="1 2">
    <name type="scientific">Marinobacterium aestuariivivens</name>
    <dbReference type="NCBI Taxonomy" id="1698799"/>
    <lineage>
        <taxon>Bacteria</taxon>
        <taxon>Pseudomonadati</taxon>
        <taxon>Pseudomonadota</taxon>
        <taxon>Gammaproteobacteria</taxon>
        <taxon>Oceanospirillales</taxon>
        <taxon>Oceanospirillaceae</taxon>
        <taxon>Marinobacterium</taxon>
    </lineage>
</organism>
<evidence type="ECO:0008006" key="3">
    <source>
        <dbReference type="Google" id="ProtNLM"/>
    </source>
</evidence>
<protein>
    <recommendedName>
        <fullName evidence="3">EamA domain-containing protein</fullName>
    </recommendedName>
</protein>
<sequence>MAPLAATTPLFVLLGTWLVSRQTELFSRAVMVGTVCTVIGVNLMTAL</sequence>
<name>A0ABW2A9D9_9GAMM</name>
<dbReference type="Proteomes" id="UP001596422">
    <property type="component" value="Unassembled WGS sequence"/>
</dbReference>
<keyword evidence="2" id="KW-1185">Reference proteome</keyword>
<proteinExistence type="predicted"/>